<feature type="domain" description="Endonuclease/exonuclease/phosphatase" evidence="2">
    <location>
        <begin position="654"/>
        <end position="962"/>
    </location>
</feature>
<dbReference type="SUPFAM" id="SSF56219">
    <property type="entry name" value="DNase I-like"/>
    <property type="match status" value="1"/>
</dbReference>
<keyword evidence="1" id="KW-0732">Signal</keyword>
<evidence type="ECO:0000256" key="1">
    <source>
        <dbReference type="SAM" id="SignalP"/>
    </source>
</evidence>
<organism evidence="3 4">
    <name type="scientific">Aliidiomarina soli</name>
    <dbReference type="NCBI Taxonomy" id="1928574"/>
    <lineage>
        <taxon>Bacteria</taxon>
        <taxon>Pseudomonadati</taxon>
        <taxon>Pseudomonadota</taxon>
        <taxon>Gammaproteobacteria</taxon>
        <taxon>Alteromonadales</taxon>
        <taxon>Idiomarinaceae</taxon>
        <taxon>Aliidiomarina</taxon>
    </lineage>
</organism>
<dbReference type="Gene3D" id="3.60.10.10">
    <property type="entry name" value="Endonuclease/exonuclease/phosphatase"/>
    <property type="match status" value="1"/>
</dbReference>
<dbReference type="InterPro" id="IPR036691">
    <property type="entry name" value="Endo/exonu/phosph_ase_sf"/>
</dbReference>
<dbReference type="PANTHER" id="PTHR42834:SF1">
    <property type="entry name" value="ENDONUCLEASE_EXONUCLEASE_PHOSPHATASE FAMILY PROTEIN (AFU_ORTHOLOGUE AFUA_3G09210)"/>
    <property type="match status" value="1"/>
</dbReference>
<dbReference type="CDD" id="cd10283">
    <property type="entry name" value="MnuA_DNase1-like"/>
    <property type="match status" value="1"/>
</dbReference>
<accession>A0A432WE44</accession>
<evidence type="ECO:0000259" key="2">
    <source>
        <dbReference type="Pfam" id="PF03372"/>
    </source>
</evidence>
<name>A0A432WE44_9GAMM</name>
<evidence type="ECO:0000313" key="4">
    <source>
        <dbReference type="Proteomes" id="UP000287823"/>
    </source>
</evidence>
<protein>
    <submittedName>
        <fullName evidence="3">Nuclease</fullName>
    </submittedName>
</protein>
<reference evidence="3 4" key="1">
    <citation type="journal article" date="2011" name="Front. Microbiol.">
        <title>Genomic signatures of strain selection and enhancement in Bacillus atrophaeus var. globigii, a historical biowarfare simulant.</title>
        <authorList>
            <person name="Gibbons H.S."/>
            <person name="Broomall S.M."/>
            <person name="McNew L.A."/>
            <person name="Daligault H."/>
            <person name="Chapman C."/>
            <person name="Bruce D."/>
            <person name="Karavis M."/>
            <person name="Krepps M."/>
            <person name="McGregor P.A."/>
            <person name="Hong C."/>
            <person name="Park K.H."/>
            <person name="Akmal A."/>
            <person name="Feldman A."/>
            <person name="Lin J.S."/>
            <person name="Chang W.E."/>
            <person name="Higgs B.W."/>
            <person name="Demirev P."/>
            <person name="Lindquist J."/>
            <person name="Liem A."/>
            <person name="Fochler E."/>
            <person name="Read T.D."/>
            <person name="Tapia R."/>
            <person name="Johnson S."/>
            <person name="Bishop-Lilly K.A."/>
            <person name="Detter C."/>
            <person name="Han C."/>
            <person name="Sozhamannan S."/>
            <person name="Rosenzweig C.N."/>
            <person name="Skowronski E.W."/>
        </authorList>
    </citation>
    <scope>NUCLEOTIDE SEQUENCE [LARGE SCALE GENOMIC DNA]</scope>
    <source>
        <strain evidence="3 4">Y4G10-17</strain>
    </source>
</reference>
<proteinExistence type="predicted"/>
<gene>
    <name evidence="3" type="ORF">CWE14_11275</name>
</gene>
<dbReference type="InterPro" id="IPR005135">
    <property type="entry name" value="Endo/exonuclease/phosphatase"/>
</dbReference>
<dbReference type="Pfam" id="PF03372">
    <property type="entry name" value="Exo_endo_phos"/>
    <property type="match status" value="1"/>
</dbReference>
<keyword evidence="4" id="KW-1185">Reference proteome</keyword>
<feature type="chain" id="PRO_5019554085" evidence="1">
    <location>
        <begin position="19"/>
        <end position="995"/>
    </location>
</feature>
<dbReference type="Proteomes" id="UP000287823">
    <property type="component" value="Unassembled WGS sequence"/>
</dbReference>
<dbReference type="RefSeq" id="WP_126799460.1">
    <property type="nucleotide sequence ID" value="NZ_PIPO01000005.1"/>
</dbReference>
<sequence length="995" mass="108135">MRVLLTVATLALSAPAFASQPIAYWAQNDNELVDGGNGFTPASFPMPADVGEGSLYLSNFNDDVQDGAYRFIQSFAGSTSNALPGFGSGGSLSPQGGAGNSNNGMSVIMEVDTTELQDIHVSWAQRGTATGFDSREFAWSVDGSNYTVVETDTGALGSSWSVENYDLSAVTALNDQPNVYFRITLDGASSQNGNNRFDNLLVSATNAADADRITVYDNDFSSDPFNQGWYEVNVSGNERWQWDGDFDNISLAPYVGGQCQSNENWLISPRFDFSRQFDERLALDIARGFPGDNPLEIYYSESYNGEGEIDPEQWQLLTVIDSDDFNQNNVPQRFDGFEQLQDIEGYGYIAVRFSYQDGDCGTWRVSGIELTAEVELNTPDEFACGAPATPIHYVQGEGFQSPLQNAFVHLEGVVTGSFQSTEDGGLGGFFLQMADAAQDDNPLTSEGIFVHDDNFGRNVYRGDIVRVAGVVSEQFSETQLGTVSDVELCASNHLDHVSPALVELPVIDSIEFEALEGMWVETGQELVVTDVYNAVRFGEIQVSSQRLYQPTQLVAPGEPAQALQAANDLDRLLIDNARSGSNRLPFLTGADGVNELSASNPIRAGYTLETGFDGLMGFAFDAYRVRALAEPEFITNSNPRHEAPRRRSQLRIASFNVENLFTTLQGPGVGCGPNDLSCRGANTSSELERQLAKLVAAISAMDADIVALVEVENDANDSTLDTLVSALNDANPYDNWHYLATGEIGTDAIKNAFVYRSRRVEPVGDYAVLDSSVDPDFDTSRQRPALAQSFATRNGGRFTAVNVHLRSKGSCPSDNGPDADSGDGQGCWNQWRTLSAAALARWLADDPTGAGTANHLILGDFNAYAQEDPLTTLYDAGYVNLAMAENDGEADYYSYTYFGQAGSLDYGLASPSLAQQVLAAEYWPINSDEIPAFNYREGELPGGFLQKPASFYQSDEFRSSDHDPLLIDLNVRRCNPGIGLRTQQSRGRGLSSPQC</sequence>
<dbReference type="CDD" id="cd04486">
    <property type="entry name" value="YhcR_OBF_like"/>
    <property type="match status" value="1"/>
</dbReference>
<dbReference type="PANTHER" id="PTHR42834">
    <property type="entry name" value="ENDONUCLEASE/EXONUCLEASE/PHOSPHATASE FAMILY PROTEIN (AFU_ORTHOLOGUE AFUA_3G09210)"/>
    <property type="match status" value="1"/>
</dbReference>
<dbReference type="AlphaFoldDB" id="A0A432WE44"/>
<feature type="signal peptide" evidence="1">
    <location>
        <begin position="1"/>
        <end position="18"/>
    </location>
</feature>
<evidence type="ECO:0000313" key="3">
    <source>
        <dbReference type="EMBL" id="RUO31078.1"/>
    </source>
</evidence>
<dbReference type="EMBL" id="PIPO01000005">
    <property type="protein sequence ID" value="RUO31078.1"/>
    <property type="molecule type" value="Genomic_DNA"/>
</dbReference>
<dbReference type="GO" id="GO:0003824">
    <property type="term" value="F:catalytic activity"/>
    <property type="evidence" value="ECO:0007669"/>
    <property type="project" value="InterPro"/>
</dbReference>
<dbReference type="InterPro" id="IPR047971">
    <property type="entry name" value="ExeM-like"/>
</dbReference>
<dbReference type="NCBIfam" id="NF033681">
    <property type="entry name" value="ExeM_NucH_DNase"/>
    <property type="match status" value="1"/>
</dbReference>
<comment type="caution">
    <text evidence="3">The sequence shown here is derived from an EMBL/GenBank/DDBJ whole genome shotgun (WGS) entry which is preliminary data.</text>
</comment>